<name>A0A0U9H8V1_9BACI</name>
<protein>
    <submittedName>
        <fullName evidence="1">Uncharacterized protein</fullName>
    </submittedName>
</protein>
<reference evidence="2" key="1">
    <citation type="submission" date="2015-07" db="EMBL/GenBank/DDBJ databases">
        <title>Draft Genome Sequence of Oceanobacillus picturae Heshi-B3 that Was Isolated from Fermented Rice Bran with Aging Salted Mackerel, Which Was Named Heshiko as Traditional Fermented Seafood in Japan.</title>
        <authorList>
            <person name="Akuzawa S."/>
            <person name="Nakagawa J."/>
            <person name="Kanekatsu T."/>
            <person name="Kanesaki Y."/>
            <person name="Suzuki T."/>
        </authorList>
    </citation>
    <scope>NUCLEOTIDE SEQUENCE [LARGE SCALE GENOMIC DNA]</scope>
    <source>
        <strain evidence="2">Heshi-B3</strain>
    </source>
</reference>
<dbReference type="Proteomes" id="UP000052946">
    <property type="component" value="Unassembled WGS sequence"/>
</dbReference>
<dbReference type="OrthoDB" id="2972463at2"/>
<evidence type="ECO:0000313" key="1">
    <source>
        <dbReference type="EMBL" id="GAQ19125.1"/>
    </source>
</evidence>
<dbReference type="Pfam" id="PF19952">
    <property type="entry name" value="DUF6414"/>
    <property type="match status" value="1"/>
</dbReference>
<organism evidence="1 2">
    <name type="scientific">Oceanobacillus picturae</name>
    <dbReference type="NCBI Taxonomy" id="171693"/>
    <lineage>
        <taxon>Bacteria</taxon>
        <taxon>Bacillati</taxon>
        <taxon>Bacillota</taxon>
        <taxon>Bacilli</taxon>
        <taxon>Bacillales</taxon>
        <taxon>Bacillaceae</taxon>
        <taxon>Oceanobacillus</taxon>
    </lineage>
</organism>
<dbReference type="InterPro" id="IPR045633">
    <property type="entry name" value="DUF6414"/>
</dbReference>
<comment type="caution">
    <text evidence="1">The sequence shown here is derived from an EMBL/GenBank/DDBJ whole genome shotgun (WGS) entry which is preliminary data.</text>
</comment>
<evidence type="ECO:0000313" key="2">
    <source>
        <dbReference type="Proteomes" id="UP000052946"/>
    </source>
</evidence>
<gene>
    <name evidence="1" type="ORF">OPHB3_3084</name>
</gene>
<sequence length="200" mass="22161">MLEKNIRVLPITSYLNQKVVFDLLAVIEDGFSQVKNLSASNEKGKSNESKFNGQIGMSNAFGLLGIGTKLRASLGSGSHDIGKTSTTEERVHTPASLFSKILTFLKDEQLLKQIHLPTDLNGLRSGEFVQFNCLLQQNPLVSLLESIEQFGVMAIRMEGQKGSKSKNSNSEILRQIKTIKSSLTQNEFLDLICKLMQIML</sequence>
<dbReference type="EMBL" id="BBXV01000040">
    <property type="protein sequence ID" value="GAQ19125.1"/>
    <property type="molecule type" value="Genomic_DNA"/>
</dbReference>
<accession>A0A0U9H8V1</accession>
<proteinExistence type="predicted"/>
<reference evidence="1 2" key="2">
    <citation type="journal article" date="2016" name="Genome Announc.">
        <title>Draft Genome Sequence of Oceanobacillus picturae Heshi-B3, Isolated from Fermented Rice Bran in a Traditional Japanese Seafood Dish.</title>
        <authorList>
            <person name="Akuzawa S."/>
            <person name="Nagaoka J."/>
            <person name="Kanekatsu M."/>
            <person name="Kanesaki Y."/>
            <person name="Suzuki T."/>
        </authorList>
    </citation>
    <scope>NUCLEOTIDE SEQUENCE [LARGE SCALE GENOMIC DNA]</scope>
    <source>
        <strain evidence="1 2">Heshi-B3</strain>
    </source>
</reference>
<dbReference type="RefSeq" id="WP_058950879.1">
    <property type="nucleotide sequence ID" value="NZ_BBXV01000040.1"/>
</dbReference>
<dbReference type="AlphaFoldDB" id="A0A0U9H8V1"/>